<sequence length="437" mass="50124">MPIIALLRTMNEKEQSTTIRWLRLSRINFFLIICTCSAIYYWLPGYTFLILTVFSWICYIKQKNVILAQVTGYNGLGMGAVSFDWQTITTYIGSPILVPRWAMINLLIGFVFFIWIFVPVIYYSNLWNFQNLPISSTAYFTSDGQELTSYLYGMIGNSTFYERPTSVFLSATSAVANYMVFASLAALFAHTILYHGKDIFQQFNTSLRRRENDIHCTLMAKYAEAHDWWYMLLFAITFILSAIACHFGEFMPWYYLFVAVPFTIICVLPVGIVQATTNLQILPDSVAIIIGATIFKNNLIALLTFAAYSHQMLTDSLSLLAILKFGHYMKISSRSLFITQLLITIISVIIRYTITNRRNIPPVGYFPSWIVISFIFNTVIRQWWWERYALLFSVAMDVGVQITYIAICILLAKHINYPTWWGTSTNICALAGANFNG</sequence>
<dbReference type="GO" id="GO:0015031">
    <property type="term" value="P:protein transport"/>
    <property type="evidence" value="ECO:0007669"/>
    <property type="project" value="UniProtKB-KW"/>
</dbReference>
<dbReference type="Pfam" id="PF03169">
    <property type="entry name" value="OPT"/>
    <property type="match status" value="1"/>
</dbReference>
<keyword evidence="2" id="KW-0813">Transport</keyword>
<feature type="transmembrane region" description="Helical" evidence="8">
    <location>
        <begin position="335"/>
        <end position="354"/>
    </location>
</feature>
<keyword evidence="3 8" id="KW-0812">Transmembrane</keyword>
<dbReference type="PANTHER" id="PTHR22601">
    <property type="entry name" value="ISP4 LIKE PROTEIN"/>
    <property type="match status" value="1"/>
</dbReference>
<comment type="caution">
    <text evidence="9">The sequence shown here is derived from an EMBL/GenBank/DDBJ whole genome shotgun (WGS) entry which is preliminary data.</text>
</comment>
<evidence type="ECO:0000256" key="5">
    <source>
        <dbReference type="ARBA" id="ARBA00022927"/>
    </source>
</evidence>
<feature type="transmembrane region" description="Helical" evidence="8">
    <location>
        <begin position="390"/>
        <end position="412"/>
    </location>
</feature>
<accession>A0A8S2FPY4</accession>
<feature type="transmembrane region" description="Helical" evidence="8">
    <location>
        <begin position="366"/>
        <end position="384"/>
    </location>
</feature>
<dbReference type="Proteomes" id="UP000682733">
    <property type="component" value="Unassembled WGS sequence"/>
</dbReference>
<evidence type="ECO:0000256" key="6">
    <source>
        <dbReference type="ARBA" id="ARBA00022989"/>
    </source>
</evidence>
<evidence type="ECO:0000313" key="11">
    <source>
        <dbReference type="Proteomes" id="UP000677228"/>
    </source>
</evidence>
<dbReference type="InterPro" id="IPR004648">
    <property type="entry name" value="Oligpept_transpt"/>
</dbReference>
<dbReference type="EMBL" id="CAJNOK010037750">
    <property type="protein sequence ID" value="CAF1532961.1"/>
    <property type="molecule type" value="Genomic_DNA"/>
</dbReference>
<dbReference type="Proteomes" id="UP000677228">
    <property type="component" value="Unassembled WGS sequence"/>
</dbReference>
<name>A0A8S2FPY4_9BILA</name>
<evidence type="ECO:0000256" key="7">
    <source>
        <dbReference type="ARBA" id="ARBA00023136"/>
    </source>
</evidence>
<keyword evidence="5" id="KW-0653">Protein transport</keyword>
<evidence type="ECO:0000313" key="10">
    <source>
        <dbReference type="EMBL" id="CAF4320227.1"/>
    </source>
</evidence>
<evidence type="ECO:0000256" key="8">
    <source>
        <dbReference type="SAM" id="Phobius"/>
    </source>
</evidence>
<evidence type="ECO:0000256" key="4">
    <source>
        <dbReference type="ARBA" id="ARBA00022856"/>
    </source>
</evidence>
<proteinExistence type="predicted"/>
<evidence type="ECO:0000256" key="1">
    <source>
        <dbReference type="ARBA" id="ARBA00004141"/>
    </source>
</evidence>
<dbReference type="GO" id="GO:0035673">
    <property type="term" value="F:oligopeptide transmembrane transporter activity"/>
    <property type="evidence" value="ECO:0007669"/>
    <property type="project" value="InterPro"/>
</dbReference>
<organism evidence="9 11">
    <name type="scientific">Didymodactylos carnosus</name>
    <dbReference type="NCBI Taxonomy" id="1234261"/>
    <lineage>
        <taxon>Eukaryota</taxon>
        <taxon>Metazoa</taxon>
        <taxon>Spiralia</taxon>
        <taxon>Gnathifera</taxon>
        <taxon>Rotifera</taxon>
        <taxon>Eurotatoria</taxon>
        <taxon>Bdelloidea</taxon>
        <taxon>Philodinida</taxon>
        <taxon>Philodinidae</taxon>
        <taxon>Didymodactylos</taxon>
    </lineage>
</organism>
<dbReference type="GO" id="GO:0016020">
    <property type="term" value="C:membrane"/>
    <property type="evidence" value="ECO:0007669"/>
    <property type="project" value="UniProtKB-SubCell"/>
</dbReference>
<protein>
    <recommendedName>
        <fullName evidence="12">OPT superfamily oligopeptide transporter</fullName>
    </recommendedName>
</protein>
<feature type="non-terminal residue" evidence="9">
    <location>
        <position position="1"/>
    </location>
</feature>
<feature type="transmembrane region" description="Helical" evidence="8">
    <location>
        <begin position="29"/>
        <end position="59"/>
    </location>
</feature>
<comment type="subcellular location">
    <subcellularLocation>
        <location evidence="1">Membrane</location>
        <topology evidence="1">Multi-pass membrane protein</topology>
    </subcellularLocation>
</comment>
<evidence type="ECO:0000313" key="9">
    <source>
        <dbReference type="EMBL" id="CAF1532961.1"/>
    </source>
</evidence>
<keyword evidence="4" id="KW-0571">Peptide transport</keyword>
<feature type="transmembrane region" description="Helical" evidence="8">
    <location>
        <begin position="101"/>
        <end position="123"/>
    </location>
</feature>
<feature type="transmembrane region" description="Helical" evidence="8">
    <location>
        <begin position="228"/>
        <end position="247"/>
    </location>
</feature>
<evidence type="ECO:0008006" key="12">
    <source>
        <dbReference type="Google" id="ProtNLM"/>
    </source>
</evidence>
<evidence type="ECO:0000256" key="2">
    <source>
        <dbReference type="ARBA" id="ARBA00022448"/>
    </source>
</evidence>
<keyword evidence="7 8" id="KW-0472">Membrane</keyword>
<dbReference type="NCBIfam" id="TIGR00728">
    <property type="entry name" value="OPT_sfam"/>
    <property type="match status" value="1"/>
</dbReference>
<evidence type="ECO:0000256" key="3">
    <source>
        <dbReference type="ARBA" id="ARBA00022692"/>
    </source>
</evidence>
<reference evidence="9" key="1">
    <citation type="submission" date="2021-02" db="EMBL/GenBank/DDBJ databases">
        <authorList>
            <person name="Nowell W R."/>
        </authorList>
    </citation>
    <scope>NUCLEOTIDE SEQUENCE</scope>
</reference>
<feature type="transmembrane region" description="Helical" evidence="8">
    <location>
        <begin position="253"/>
        <end position="273"/>
    </location>
</feature>
<feature type="transmembrane region" description="Helical" evidence="8">
    <location>
        <begin position="285"/>
        <end position="308"/>
    </location>
</feature>
<keyword evidence="6 8" id="KW-1133">Transmembrane helix</keyword>
<dbReference type="InterPro" id="IPR004813">
    <property type="entry name" value="OPT"/>
</dbReference>
<dbReference type="AlphaFoldDB" id="A0A8S2FPY4"/>
<feature type="transmembrane region" description="Helical" evidence="8">
    <location>
        <begin position="167"/>
        <end position="189"/>
    </location>
</feature>
<gene>
    <name evidence="9" type="ORF">OVA965_LOCUS38352</name>
    <name evidence="10" type="ORF">TMI583_LOCUS39531</name>
</gene>
<dbReference type="EMBL" id="CAJOBA010060003">
    <property type="protein sequence ID" value="CAF4320227.1"/>
    <property type="molecule type" value="Genomic_DNA"/>
</dbReference>